<dbReference type="PANTHER" id="PTHR33529:SF7">
    <property type="entry name" value="LIPOPOLYSACCHARIDE EXPORT SYSTEM PERMEASE PROTEIN LPTF"/>
    <property type="match status" value="1"/>
</dbReference>
<evidence type="ECO:0000256" key="9">
    <source>
        <dbReference type="ARBA" id="ARBA00022989"/>
    </source>
</evidence>
<dbReference type="OrthoDB" id="9778062at2"/>
<keyword evidence="6" id="KW-1003">Cell membrane</keyword>
<evidence type="ECO:0000256" key="11">
    <source>
        <dbReference type="ARBA" id="ARBA00026081"/>
    </source>
</evidence>
<dbReference type="PANTHER" id="PTHR33529">
    <property type="entry name" value="SLR0882 PROTEIN-RELATED"/>
    <property type="match status" value="1"/>
</dbReference>
<evidence type="ECO:0000256" key="2">
    <source>
        <dbReference type="ARBA" id="ARBA00004429"/>
    </source>
</evidence>
<feature type="transmembrane region" description="Helical" evidence="12">
    <location>
        <begin position="274"/>
        <end position="293"/>
    </location>
</feature>
<keyword evidence="7" id="KW-0997">Cell inner membrane</keyword>
<comment type="subcellular location">
    <subcellularLocation>
        <location evidence="2">Cell inner membrane</location>
        <topology evidence="2">Multi-pass membrane protein</topology>
    </subcellularLocation>
</comment>
<dbReference type="GO" id="GO:0015920">
    <property type="term" value="P:lipopolysaccharide transport"/>
    <property type="evidence" value="ECO:0007669"/>
    <property type="project" value="TreeGrafter"/>
</dbReference>
<dbReference type="Pfam" id="PF03739">
    <property type="entry name" value="LptF_LptG"/>
    <property type="match status" value="1"/>
</dbReference>
<gene>
    <name evidence="13" type="primary">lptF</name>
    <name evidence="13" type="ORF">Kalk_05540</name>
</gene>
<evidence type="ECO:0000256" key="10">
    <source>
        <dbReference type="ARBA" id="ARBA00023136"/>
    </source>
</evidence>
<keyword evidence="14" id="KW-1185">Reference proteome</keyword>
<dbReference type="AlphaFoldDB" id="A0A2K9LI52"/>
<feature type="transmembrane region" description="Helical" evidence="12">
    <location>
        <begin position="305"/>
        <end position="326"/>
    </location>
</feature>
<keyword evidence="5" id="KW-0813">Transport</keyword>
<evidence type="ECO:0000256" key="6">
    <source>
        <dbReference type="ARBA" id="ARBA00022475"/>
    </source>
</evidence>
<keyword evidence="10 12" id="KW-0472">Membrane</keyword>
<name>A0A2K9LI52_9GAMM</name>
<evidence type="ECO:0000256" key="5">
    <source>
        <dbReference type="ARBA" id="ARBA00022448"/>
    </source>
</evidence>
<evidence type="ECO:0000256" key="7">
    <source>
        <dbReference type="ARBA" id="ARBA00022519"/>
    </source>
</evidence>
<evidence type="ECO:0000256" key="4">
    <source>
        <dbReference type="ARBA" id="ARBA00014213"/>
    </source>
</evidence>
<dbReference type="EMBL" id="CP022684">
    <property type="protein sequence ID" value="AUM11920.1"/>
    <property type="molecule type" value="Genomic_DNA"/>
</dbReference>
<dbReference type="InterPro" id="IPR030922">
    <property type="entry name" value="LptF"/>
</dbReference>
<dbReference type="Proteomes" id="UP000235116">
    <property type="component" value="Chromosome"/>
</dbReference>
<feature type="transmembrane region" description="Helical" evidence="12">
    <location>
        <begin position="98"/>
        <end position="121"/>
    </location>
</feature>
<dbReference type="GO" id="GO:0043190">
    <property type="term" value="C:ATP-binding cassette (ABC) transporter complex"/>
    <property type="evidence" value="ECO:0007669"/>
    <property type="project" value="InterPro"/>
</dbReference>
<dbReference type="NCBIfam" id="TIGR04407">
    <property type="entry name" value="LptF_YjgP"/>
    <property type="match status" value="1"/>
</dbReference>
<dbReference type="GO" id="GO:0055085">
    <property type="term" value="P:transmembrane transport"/>
    <property type="evidence" value="ECO:0007669"/>
    <property type="project" value="InterPro"/>
</dbReference>
<accession>A0A2K9LI52</accession>
<evidence type="ECO:0000256" key="3">
    <source>
        <dbReference type="ARBA" id="ARBA00007725"/>
    </source>
</evidence>
<comment type="subunit">
    <text evidence="11">Component of the lipopolysaccharide transport and assembly complex. The LptBFG transporter is composed of two ATP-binding proteins (LptB) and two transmembrane proteins (LptF and LptG).</text>
</comment>
<feature type="transmembrane region" description="Helical" evidence="12">
    <location>
        <begin position="12"/>
        <end position="32"/>
    </location>
</feature>
<feature type="transmembrane region" description="Helical" evidence="12">
    <location>
        <begin position="59"/>
        <end position="77"/>
    </location>
</feature>
<dbReference type="RefSeq" id="WP_101893258.1">
    <property type="nucleotide sequence ID" value="NZ_CP022684.1"/>
</dbReference>
<organism evidence="13 14">
    <name type="scientific">Ketobacter alkanivorans</name>
    <dbReference type="NCBI Taxonomy" id="1917421"/>
    <lineage>
        <taxon>Bacteria</taxon>
        <taxon>Pseudomonadati</taxon>
        <taxon>Pseudomonadota</taxon>
        <taxon>Gammaproteobacteria</taxon>
        <taxon>Pseudomonadales</taxon>
        <taxon>Ketobacteraceae</taxon>
        <taxon>Ketobacter</taxon>
    </lineage>
</organism>
<evidence type="ECO:0000256" key="1">
    <source>
        <dbReference type="ARBA" id="ARBA00002265"/>
    </source>
</evidence>
<protein>
    <recommendedName>
        <fullName evidence="4">Lipopolysaccharide export system permease protein LptF</fullName>
    </recommendedName>
</protein>
<evidence type="ECO:0000313" key="13">
    <source>
        <dbReference type="EMBL" id="AUM11920.1"/>
    </source>
</evidence>
<sequence>MIIYRYLSRQLFWATLAVSSVLTFILVSSRFLKYLSQAAVGKLEGSAVFLIMAYRLPDFLELILPLGLFLGILLSYGRMYLENEMVVLQACGFSQKRLVALSMIPAVCMSITIGFFSFYLAPWGAQKANELVLEQERRSGMEVLSPRRFHATADGSTVTYVEDIDSNAGVMRNLFIVNYDRENRVEEYDKVVLLRAAEARYRIDRSGNRYLVMSDGERFEVDPGNTEYGRSSYGEYTVKLEKKLISADSTDIEDQTTAQLLEAGSLEARVELQWRFSLMVMVLVVVFMSVPLAKVNPRQGRYLKMLPAILLYLAYLSLMMAVKGAVVKGRIPEQVGIFWVHGIFLALGFVLNYWPTLQLARSKRKMDRMMVTPQ</sequence>
<evidence type="ECO:0000313" key="14">
    <source>
        <dbReference type="Proteomes" id="UP000235116"/>
    </source>
</evidence>
<dbReference type="InterPro" id="IPR005495">
    <property type="entry name" value="LptG/LptF_permease"/>
</dbReference>
<keyword evidence="9 12" id="KW-1133">Transmembrane helix</keyword>
<keyword evidence="8 12" id="KW-0812">Transmembrane</keyword>
<evidence type="ECO:0000256" key="8">
    <source>
        <dbReference type="ARBA" id="ARBA00022692"/>
    </source>
</evidence>
<feature type="transmembrane region" description="Helical" evidence="12">
    <location>
        <begin position="338"/>
        <end position="360"/>
    </location>
</feature>
<dbReference type="KEGG" id="kak:Kalk_05540"/>
<comment type="similarity">
    <text evidence="3">Belongs to the LptF/LptG family.</text>
</comment>
<proteinExistence type="inferred from homology"/>
<reference evidence="14" key="1">
    <citation type="submission" date="2017-08" db="EMBL/GenBank/DDBJ databases">
        <title>Direct submision.</title>
        <authorList>
            <person name="Kim S.-J."/>
            <person name="Rhee S.-K."/>
        </authorList>
    </citation>
    <scope>NUCLEOTIDE SEQUENCE [LARGE SCALE GENOMIC DNA]</scope>
    <source>
        <strain evidence="14">GI5</strain>
    </source>
</reference>
<evidence type="ECO:0000256" key="12">
    <source>
        <dbReference type="SAM" id="Phobius"/>
    </source>
</evidence>
<comment type="function">
    <text evidence="1">Part of the ABC transporter complex LptBFG involved in the translocation of lipopolysaccharide (LPS) from the inner membrane to the outer membrane.</text>
</comment>